<evidence type="ECO:0000313" key="1">
    <source>
        <dbReference type="EMBL" id="KUM46582.1"/>
    </source>
</evidence>
<geneLocation type="mitochondrion" evidence="1"/>
<dbReference type="AlphaFoldDB" id="A0A124GMS5"/>
<reference evidence="1" key="1">
    <citation type="journal article" date="2015" name="Genome Biol. Evol.">
        <title>Organellar Genomes of White Spruce (Picea glauca): Assembly and Annotation.</title>
        <authorList>
            <person name="Jackman S.D."/>
            <person name="Warren R.L."/>
            <person name="Gibb E.A."/>
            <person name="Vandervalk B.P."/>
            <person name="Mohamadi H."/>
            <person name="Chu J."/>
            <person name="Raymond A."/>
            <person name="Pleasance S."/>
            <person name="Coope R."/>
            <person name="Wildung M.R."/>
            <person name="Ritland C.E."/>
            <person name="Bousquet J."/>
            <person name="Jones S.J."/>
            <person name="Bohlmann J."/>
            <person name="Birol I."/>
        </authorList>
    </citation>
    <scope>NUCLEOTIDE SEQUENCE [LARGE SCALE GENOMIC DNA]</scope>
    <source>
        <tissue evidence="1">Flushing bud</tissue>
    </source>
</reference>
<dbReference type="EMBL" id="LKAM01000011">
    <property type="protein sequence ID" value="KUM46582.1"/>
    <property type="molecule type" value="Genomic_DNA"/>
</dbReference>
<accession>A0A124GMS5</accession>
<name>A0A124GMS5_PICGL</name>
<sequence>MFSSGSRTSIVIKPNRRLNACQVIPSIHLHYKIPSHIKAPKLGRRYCSEFKIISPLELAHSVPHPTY</sequence>
<protein>
    <submittedName>
        <fullName evidence="1">Uncharacterized protein</fullName>
    </submittedName>
</protein>
<organism evidence="1">
    <name type="scientific">Picea glauca</name>
    <name type="common">White spruce</name>
    <name type="synonym">Pinus glauca</name>
    <dbReference type="NCBI Taxonomy" id="3330"/>
    <lineage>
        <taxon>Eukaryota</taxon>
        <taxon>Viridiplantae</taxon>
        <taxon>Streptophyta</taxon>
        <taxon>Embryophyta</taxon>
        <taxon>Tracheophyta</taxon>
        <taxon>Spermatophyta</taxon>
        <taxon>Pinopsida</taxon>
        <taxon>Pinidae</taxon>
        <taxon>Conifers I</taxon>
        <taxon>Pinales</taxon>
        <taxon>Pinaceae</taxon>
        <taxon>Picea</taxon>
    </lineage>
</organism>
<keyword evidence="1" id="KW-0496">Mitochondrion</keyword>
<comment type="caution">
    <text evidence="1">The sequence shown here is derived from an EMBL/GenBank/DDBJ whole genome shotgun (WGS) entry which is preliminary data.</text>
</comment>
<gene>
    <name evidence="1" type="ORF">ABT39_MTgene1684</name>
</gene>
<proteinExistence type="predicted"/>